<name>A0A0B1TIF7_OESDE</name>
<organism evidence="4 5">
    <name type="scientific">Oesophagostomum dentatum</name>
    <name type="common">Nodular worm</name>
    <dbReference type="NCBI Taxonomy" id="61180"/>
    <lineage>
        <taxon>Eukaryota</taxon>
        <taxon>Metazoa</taxon>
        <taxon>Ecdysozoa</taxon>
        <taxon>Nematoda</taxon>
        <taxon>Chromadorea</taxon>
        <taxon>Rhabditida</taxon>
        <taxon>Rhabditina</taxon>
        <taxon>Rhabditomorpha</taxon>
        <taxon>Strongyloidea</taxon>
        <taxon>Strongylidae</taxon>
        <taxon>Oesophagostomum</taxon>
    </lineage>
</organism>
<dbReference type="PANTHER" id="PTHR14038:SF0">
    <property type="entry name" value="LP18708P"/>
    <property type="match status" value="1"/>
</dbReference>
<evidence type="ECO:0000256" key="1">
    <source>
        <dbReference type="ARBA" id="ARBA00022553"/>
    </source>
</evidence>
<evidence type="ECO:0000259" key="3">
    <source>
        <dbReference type="Pfam" id="PF07001"/>
    </source>
</evidence>
<accession>A0A0B1TIF7</accession>
<evidence type="ECO:0000313" key="4">
    <source>
        <dbReference type="EMBL" id="KHJ95155.1"/>
    </source>
</evidence>
<sequence>MPNSLDGQSMHERISRNAANRPNKPRREQRGQRVTDTAWNVHGKHGLTSVGKSVGVVRRMPPPATLPSLKAENNGQDPTTAVVPQGGTGWCKNETPTDSGDTVKTSTLSSTTGPDLRPTWAKPAADILSSGNSSTREFPTLAVAAQGVDNPHKPPNKWVIEDNTATTPRSPADASPSDEKSRTFDFFDGGGAREDVQVEDSYNVREYDRDDAIDKSRHKRTSFRSFDGDNAGKVLDINKTESLLFAEICHKIVAQFSYGYKWDTDAT</sequence>
<dbReference type="AlphaFoldDB" id="A0A0B1TIF7"/>
<dbReference type="OrthoDB" id="1939715at2759"/>
<dbReference type="PANTHER" id="PTHR14038">
    <property type="entry name" value="BAT2 HLA-B-ASSOCIATED TRANSCRIPT 2"/>
    <property type="match status" value="1"/>
</dbReference>
<feature type="domain" description="BAT2 N-terminal" evidence="3">
    <location>
        <begin position="40"/>
        <end position="141"/>
    </location>
</feature>
<evidence type="ECO:0000313" key="5">
    <source>
        <dbReference type="Proteomes" id="UP000053660"/>
    </source>
</evidence>
<dbReference type="Pfam" id="PF07001">
    <property type="entry name" value="BAT2_N"/>
    <property type="match status" value="1"/>
</dbReference>
<dbReference type="InterPro" id="IPR009738">
    <property type="entry name" value="BAT2_N"/>
</dbReference>
<reference evidence="4 5" key="1">
    <citation type="submission" date="2014-03" db="EMBL/GenBank/DDBJ databases">
        <title>Draft genome of the hookworm Oesophagostomum dentatum.</title>
        <authorList>
            <person name="Mitreva M."/>
        </authorList>
    </citation>
    <scope>NUCLEOTIDE SEQUENCE [LARGE SCALE GENOMIC DNA]</scope>
    <source>
        <strain evidence="4 5">OD-Hann</strain>
    </source>
</reference>
<proteinExistence type="predicted"/>
<dbReference type="GO" id="GO:0030154">
    <property type="term" value="P:cell differentiation"/>
    <property type="evidence" value="ECO:0007669"/>
    <property type="project" value="TreeGrafter"/>
</dbReference>
<gene>
    <name evidence="4" type="ORF">OESDEN_04903</name>
</gene>
<dbReference type="EMBL" id="KN550062">
    <property type="protein sequence ID" value="KHJ95155.1"/>
    <property type="molecule type" value="Genomic_DNA"/>
</dbReference>
<feature type="compositionally biased region" description="Polar residues" evidence="2">
    <location>
        <begin position="94"/>
        <end position="113"/>
    </location>
</feature>
<keyword evidence="5" id="KW-1185">Reference proteome</keyword>
<protein>
    <submittedName>
        <fullName evidence="4">BAT2 protein</fullName>
    </submittedName>
</protein>
<feature type="region of interest" description="Disordered" evidence="2">
    <location>
        <begin position="146"/>
        <end position="182"/>
    </location>
</feature>
<dbReference type="InterPro" id="IPR033184">
    <property type="entry name" value="PRRC2"/>
</dbReference>
<feature type="region of interest" description="Disordered" evidence="2">
    <location>
        <begin position="1"/>
        <end position="120"/>
    </location>
</feature>
<evidence type="ECO:0000256" key="2">
    <source>
        <dbReference type="SAM" id="MobiDB-lite"/>
    </source>
</evidence>
<keyword evidence="1" id="KW-0597">Phosphoprotein</keyword>
<dbReference type="Proteomes" id="UP000053660">
    <property type="component" value="Unassembled WGS sequence"/>
</dbReference>